<dbReference type="PANTHER" id="PTHR43236">
    <property type="entry name" value="ANTITOXIN HIGA1"/>
    <property type="match status" value="1"/>
</dbReference>
<dbReference type="SUPFAM" id="SSF47413">
    <property type="entry name" value="lambda repressor-like DNA-binding domains"/>
    <property type="match status" value="1"/>
</dbReference>
<keyword evidence="4" id="KW-1185">Reference proteome</keyword>
<feature type="domain" description="HTH cro/C1-type" evidence="2">
    <location>
        <begin position="8"/>
        <end position="62"/>
    </location>
</feature>
<dbReference type="AlphaFoldDB" id="A0A7W3TRP1"/>
<dbReference type="Pfam" id="PF12844">
    <property type="entry name" value="HTH_19"/>
    <property type="match status" value="1"/>
</dbReference>
<organism evidence="3 4">
    <name type="scientific">Limosilactobacillus albertensis</name>
    <dbReference type="NCBI Taxonomy" id="2759752"/>
    <lineage>
        <taxon>Bacteria</taxon>
        <taxon>Bacillati</taxon>
        <taxon>Bacillota</taxon>
        <taxon>Bacilli</taxon>
        <taxon>Lactobacillales</taxon>
        <taxon>Lactobacillaceae</taxon>
        <taxon>Limosilactobacillus</taxon>
    </lineage>
</organism>
<dbReference type="GO" id="GO:0003677">
    <property type="term" value="F:DNA binding"/>
    <property type="evidence" value="ECO:0007669"/>
    <property type="project" value="InterPro"/>
</dbReference>
<dbReference type="InterPro" id="IPR010982">
    <property type="entry name" value="Lambda_DNA-bd_dom_sf"/>
</dbReference>
<accession>A0A7W3TRP1</accession>
<dbReference type="Pfam" id="PF06114">
    <property type="entry name" value="Peptidase_M78"/>
    <property type="match status" value="1"/>
</dbReference>
<protein>
    <submittedName>
        <fullName evidence="3">ImmA/IrrE family metallo-endopeptidase</fullName>
    </submittedName>
</protein>
<name>A0A7W3TRP1_9LACO</name>
<dbReference type="InterPro" id="IPR052345">
    <property type="entry name" value="Rad_response_metalloprotease"/>
</dbReference>
<dbReference type="EMBL" id="JACIVC010000050">
    <property type="protein sequence ID" value="MBB1069346.1"/>
    <property type="molecule type" value="Genomic_DNA"/>
</dbReference>
<dbReference type="PANTHER" id="PTHR43236:SF1">
    <property type="entry name" value="BLL7220 PROTEIN"/>
    <property type="match status" value="1"/>
</dbReference>
<comment type="caution">
    <text evidence="3">The sequence shown here is derived from an EMBL/GenBank/DDBJ whole genome shotgun (WGS) entry which is preliminary data.</text>
</comment>
<dbReference type="Proteomes" id="UP000518316">
    <property type="component" value="Unassembled WGS sequence"/>
</dbReference>
<evidence type="ECO:0000313" key="4">
    <source>
        <dbReference type="Proteomes" id="UP000518316"/>
    </source>
</evidence>
<gene>
    <name evidence="3" type="ORF">H5S40_04145</name>
</gene>
<sequence length="390" mass="46055">MDFNGDNIRQLREMNGMSRRELAEELNITEQAIWQYENNKIFPNIAIFNNLSKKFNVSSQYFFEKSKINKNITSEERVAYRAGDKSSRKKTKFELQYLNFIDYYINYFEGFLKVPVGCINDLQNESEKIINSTLDNSKAINEVSLLARKFLKINDNRNLMYALEKSGIYILEKKNLGHTIDAYSTFTKDKRSFIILGTYKKSAVRRTFDLAHELGHLLLHRNIDMETLDHDEYRMIEKEANDFASEFLLPKNQFIKDFANINRPSNPLSYIFLKEKYYVSIAALELRAYKLGLINYQQNRYFYSKINKLGYKKVEPLDSQWAPIKPGKIKAMLDIIFENNLLNVSDLSINMHISEKFLINLFDLSNSYFDKYKDIDRNFYELKSNVINLF</sequence>
<evidence type="ECO:0000256" key="1">
    <source>
        <dbReference type="ARBA" id="ARBA00007227"/>
    </source>
</evidence>
<dbReference type="SMART" id="SM00530">
    <property type="entry name" value="HTH_XRE"/>
    <property type="match status" value="1"/>
</dbReference>
<dbReference type="Gene3D" id="1.10.10.2910">
    <property type="match status" value="1"/>
</dbReference>
<dbReference type="PROSITE" id="PS50943">
    <property type="entry name" value="HTH_CROC1"/>
    <property type="match status" value="1"/>
</dbReference>
<dbReference type="RefSeq" id="WP_182597976.1">
    <property type="nucleotide sequence ID" value="NZ_JACIVC010000050.1"/>
</dbReference>
<dbReference type="InterPro" id="IPR001387">
    <property type="entry name" value="Cro/C1-type_HTH"/>
</dbReference>
<comment type="similarity">
    <text evidence="1">Belongs to the short-chain fatty acyl-CoA assimilation regulator (ScfR) family.</text>
</comment>
<dbReference type="CDD" id="cd00093">
    <property type="entry name" value="HTH_XRE"/>
    <property type="match status" value="1"/>
</dbReference>
<dbReference type="Gene3D" id="1.10.260.40">
    <property type="entry name" value="lambda repressor-like DNA-binding domains"/>
    <property type="match status" value="1"/>
</dbReference>
<evidence type="ECO:0000259" key="2">
    <source>
        <dbReference type="PROSITE" id="PS50943"/>
    </source>
</evidence>
<dbReference type="InterPro" id="IPR010359">
    <property type="entry name" value="IrrE_HExxH"/>
</dbReference>
<proteinExistence type="inferred from homology"/>
<evidence type="ECO:0000313" key="3">
    <source>
        <dbReference type="EMBL" id="MBB1069346.1"/>
    </source>
</evidence>
<reference evidence="3 4" key="1">
    <citation type="submission" date="2020-07" db="EMBL/GenBank/DDBJ databases">
        <title>Description of Limosilactobacillus balticus sp. nov., Limosilactobacillus agrestis sp. nov., Limosilactobacillus albertensis sp. nov., Limosilactobacillus rudii sp. nov., Limosilactobacillus fastidiosus sp. nov., five novel Limosilactobacillus species isolated from the vertebrate gastrointestinal tract, and proposal of 6 subspecies of Limosilactobacillus reuteri adapted to the gastrointestinal tract of specific vertebrate hosts.</title>
        <authorList>
            <person name="Li F."/>
            <person name="Cheng C."/>
            <person name="Zheng J."/>
            <person name="Quevedo R.M."/>
            <person name="Li J."/>
            <person name="Roos S."/>
            <person name="Gaenzle M.G."/>
            <person name="Walter J."/>
        </authorList>
    </citation>
    <scope>NUCLEOTIDE SEQUENCE [LARGE SCALE GENOMIC DNA]</scope>
    <source>
        <strain evidence="3 4">RRLNB_1_1</strain>
    </source>
</reference>